<organism evidence="1 2">
    <name type="scientific">Mycobacterium kansasii</name>
    <dbReference type="NCBI Taxonomy" id="1768"/>
    <lineage>
        <taxon>Bacteria</taxon>
        <taxon>Bacillati</taxon>
        <taxon>Actinomycetota</taxon>
        <taxon>Actinomycetes</taxon>
        <taxon>Mycobacteriales</taxon>
        <taxon>Mycobacteriaceae</taxon>
        <taxon>Mycobacterium</taxon>
    </lineage>
</organism>
<evidence type="ECO:0000313" key="1">
    <source>
        <dbReference type="EMBL" id="BCI92747.1"/>
    </source>
</evidence>
<accession>A0A7G1IPH7</accession>
<keyword evidence="2" id="KW-1185">Reference proteome</keyword>
<reference evidence="1 2" key="1">
    <citation type="submission" date="2020-07" db="EMBL/GenBank/DDBJ databases">
        <title>Mycobacterium kansasii (former subtype) with zoonotic potential isolated from diseased indoor pet cat, Japan.</title>
        <authorList>
            <person name="Fukano H."/>
            <person name="Terazono T."/>
            <person name="Hoshino Y."/>
        </authorList>
    </citation>
    <scope>NUCLEOTIDE SEQUENCE [LARGE SCALE GENOMIC DNA]</scope>
    <source>
        <strain evidence="1 2">Kuro-I</strain>
    </source>
</reference>
<dbReference type="AlphaFoldDB" id="A0A7G1IPH7"/>
<gene>
    <name evidence="1" type="ORF">NIIDMKKI_79530</name>
</gene>
<dbReference type="Proteomes" id="UP000516380">
    <property type="component" value="Chromosome"/>
</dbReference>
<evidence type="ECO:0000313" key="2">
    <source>
        <dbReference type="Proteomes" id="UP000516380"/>
    </source>
</evidence>
<sequence length="88" mass="9890">MRQENGRYRQRAQQGDQYAQRLHTELVRATGQLADPTDLPFNADHLDDADKLAAAITDLLARKPHLANRRPMGDIGQGAVSGRRLTWI</sequence>
<proteinExistence type="predicted"/>
<dbReference type="EMBL" id="AP023343">
    <property type="protein sequence ID" value="BCI92747.1"/>
    <property type="molecule type" value="Genomic_DNA"/>
</dbReference>
<name>A0A7G1IPH7_MYCKA</name>
<protein>
    <submittedName>
        <fullName evidence="1">Uncharacterized protein</fullName>
    </submittedName>
</protein>